<name>A0AAD6T383_9AGAR</name>
<comment type="caution">
    <text evidence="1">The sequence shown here is derived from an EMBL/GenBank/DDBJ whole genome shotgun (WGS) entry which is preliminary data.</text>
</comment>
<accession>A0AAD6T383</accession>
<protein>
    <submittedName>
        <fullName evidence="1">Uncharacterized protein</fullName>
    </submittedName>
</protein>
<evidence type="ECO:0000313" key="2">
    <source>
        <dbReference type="Proteomes" id="UP001218188"/>
    </source>
</evidence>
<sequence>MSSDSPVLPPELEREIFGEAATQWPETIPSLLLVSHRVYEWIEKIKYRTVTSTGELSTCSLATLSRAIQSNSKDPSFFRTHVHHLFVRLFRGKTEDNKMLPEILRICTGIQSLAFIPCGTPSSLLPTLATLRPRQLWMRIDSLVFKTDLCRPMLTCVTHLALWDRVTFIHSDIAAWLSLLAMFPSLTHLMIIAAKPSLAPHILASSKNNISDSLKELDNADDRYVIVNIGVHKFAEQWLMGARGGNDFWARAEHFIAKKRHGEIQPVWRYWIEDADGI</sequence>
<reference evidence="1" key="1">
    <citation type="submission" date="2023-03" db="EMBL/GenBank/DDBJ databases">
        <title>Massive genome expansion in bonnet fungi (Mycena s.s.) driven by repeated elements and novel gene families across ecological guilds.</title>
        <authorList>
            <consortium name="Lawrence Berkeley National Laboratory"/>
            <person name="Harder C.B."/>
            <person name="Miyauchi S."/>
            <person name="Viragh M."/>
            <person name="Kuo A."/>
            <person name="Thoen E."/>
            <person name="Andreopoulos B."/>
            <person name="Lu D."/>
            <person name="Skrede I."/>
            <person name="Drula E."/>
            <person name="Henrissat B."/>
            <person name="Morin E."/>
            <person name="Kohler A."/>
            <person name="Barry K."/>
            <person name="LaButti K."/>
            <person name="Morin E."/>
            <person name="Salamov A."/>
            <person name="Lipzen A."/>
            <person name="Mereny Z."/>
            <person name="Hegedus B."/>
            <person name="Baldrian P."/>
            <person name="Stursova M."/>
            <person name="Weitz H."/>
            <person name="Taylor A."/>
            <person name="Grigoriev I.V."/>
            <person name="Nagy L.G."/>
            <person name="Martin F."/>
            <person name="Kauserud H."/>
        </authorList>
    </citation>
    <scope>NUCLEOTIDE SEQUENCE</scope>
    <source>
        <strain evidence="1">CBHHK200</strain>
    </source>
</reference>
<keyword evidence="2" id="KW-1185">Reference proteome</keyword>
<proteinExistence type="predicted"/>
<dbReference type="EMBL" id="JARJCM010000032">
    <property type="protein sequence ID" value="KAJ7038402.1"/>
    <property type="molecule type" value="Genomic_DNA"/>
</dbReference>
<organism evidence="1 2">
    <name type="scientific">Mycena alexandri</name>
    <dbReference type="NCBI Taxonomy" id="1745969"/>
    <lineage>
        <taxon>Eukaryota</taxon>
        <taxon>Fungi</taxon>
        <taxon>Dikarya</taxon>
        <taxon>Basidiomycota</taxon>
        <taxon>Agaricomycotina</taxon>
        <taxon>Agaricomycetes</taxon>
        <taxon>Agaricomycetidae</taxon>
        <taxon>Agaricales</taxon>
        <taxon>Marasmiineae</taxon>
        <taxon>Mycenaceae</taxon>
        <taxon>Mycena</taxon>
    </lineage>
</organism>
<gene>
    <name evidence="1" type="ORF">C8F04DRAFT_1089039</name>
</gene>
<evidence type="ECO:0000313" key="1">
    <source>
        <dbReference type="EMBL" id="KAJ7038402.1"/>
    </source>
</evidence>
<dbReference type="Proteomes" id="UP001218188">
    <property type="component" value="Unassembled WGS sequence"/>
</dbReference>
<dbReference type="AlphaFoldDB" id="A0AAD6T383"/>